<keyword evidence="2" id="KW-1185">Reference proteome</keyword>
<evidence type="ECO:0000313" key="1">
    <source>
        <dbReference type="EMBL" id="KAJ1899029.1"/>
    </source>
</evidence>
<proteinExistence type="predicted"/>
<reference evidence="1" key="1">
    <citation type="submission" date="2022-07" db="EMBL/GenBank/DDBJ databases">
        <title>Phylogenomic reconstructions and comparative analyses of Kickxellomycotina fungi.</title>
        <authorList>
            <person name="Reynolds N.K."/>
            <person name="Stajich J.E."/>
            <person name="Barry K."/>
            <person name="Grigoriev I.V."/>
            <person name="Crous P."/>
            <person name="Smith M.E."/>
        </authorList>
    </citation>
    <scope>NUCLEOTIDE SEQUENCE</scope>
    <source>
        <strain evidence="1">Benny 63K</strain>
    </source>
</reference>
<comment type="caution">
    <text evidence="1">The sequence shown here is derived from an EMBL/GenBank/DDBJ whole genome shotgun (WGS) entry which is preliminary data.</text>
</comment>
<organism evidence="1 2">
    <name type="scientific">Kickxella alabastrina</name>
    <dbReference type="NCBI Taxonomy" id="61397"/>
    <lineage>
        <taxon>Eukaryota</taxon>
        <taxon>Fungi</taxon>
        <taxon>Fungi incertae sedis</taxon>
        <taxon>Zoopagomycota</taxon>
        <taxon>Kickxellomycotina</taxon>
        <taxon>Kickxellomycetes</taxon>
        <taxon>Kickxellales</taxon>
        <taxon>Kickxellaceae</taxon>
        <taxon>Kickxella</taxon>
    </lineage>
</organism>
<dbReference type="Proteomes" id="UP001150581">
    <property type="component" value="Unassembled WGS sequence"/>
</dbReference>
<sequence>MGKRSADRQLTQLNQYDGDTDAENNSDVGEGTFRMADKEVLSTRQIKMPKSRFRNAEPNAAAASVFSQKPTAGAAAAQNPFFSLSSSPSSSTAAAAGASAAASGEGDGGKSALFKGFSFGSQQPAAAAAAAPAAKGGFTMTSFKPPASGTSTTSGTPGFSVPAGLPFASTTTTSKDASFSKGFVPPSAPLSYADKVSSEAFYKSIRGLNVSLVKKVGDAVKANAFVDLTPLLEQYAEHWRKINQGTAVVAAADGTKKAEEKQGMDADAPKEKPVVEDKPVEAKVPATTGFNFGTKPFAPAAAAEKPATTGFNLGKAVSPSSTEKPVTTGFSFGKAVSPSSNANTTTSGTSGFSFSFGKPAGGQSEASPSKDAEKKPFSFEFTKPAEPSTTGKPSFSFGLNTSTSSTTTTDAADAAAATSKVEDSDGDDDQADEPKKEPSTAGEEGETTEHLVRSKLYQWDSETKQYKDLGINNFKINSSVVTDSGAKRARILCRQDGSDRVTLNASIFKDMNVEMNEGKKDVGLMVFVDGKPCRFLVRVRNAEFAKALYEALEKVRKEI</sequence>
<name>A0ACC1IQN4_9FUNG</name>
<dbReference type="EMBL" id="JANBPG010000187">
    <property type="protein sequence ID" value="KAJ1899029.1"/>
    <property type="molecule type" value="Genomic_DNA"/>
</dbReference>
<protein>
    <submittedName>
        <fullName evidence="1">Uncharacterized protein</fullName>
    </submittedName>
</protein>
<evidence type="ECO:0000313" key="2">
    <source>
        <dbReference type="Proteomes" id="UP001150581"/>
    </source>
</evidence>
<gene>
    <name evidence="1" type="ORF">LPJ66_002369</name>
</gene>
<accession>A0ACC1IQN4</accession>